<evidence type="ECO:0000256" key="1">
    <source>
        <dbReference type="ARBA" id="ARBA00022670"/>
    </source>
</evidence>
<dbReference type="PROSITE" id="PS51892">
    <property type="entry name" value="SUBTILASE"/>
    <property type="match status" value="1"/>
</dbReference>
<dbReference type="SUPFAM" id="SSF52743">
    <property type="entry name" value="Subtilisin-like"/>
    <property type="match status" value="1"/>
</dbReference>
<feature type="active site" description="Charge relay system" evidence="4">
    <location>
        <position position="87"/>
    </location>
</feature>
<sequence>MQPARSVNDTVQFRENYVANEFVNALYALDSGYTGQGVTVGVMDDGVLASLPALQGQVSDLSKDFGSETRGGVTTKRDVLGDATSDHGTAIAAIIAARRDSGTTTSIAPDAKIAVLRTSDYNYDTATETLTHDAEALNYAASAGIKVINRSLSSQGFNVSLRNAVTAYAGTGGLLINAAGNSGGANPIDAVNVDASNRNSWLFVVALDPSSQSSYALASYSNMAGAMADRTVTGVGTNVTTRIDGSVSSFSGTSSATAQVTGLAATILSKWPQLTGQQAGDVIIATARDIGPPGVDAIFGAGLVDVQAALSPVDPKLSNGTAQTAVAQSALVLPAGVGSGSLQTALSNVTVLDSFGRDFSGSLAGLIVKPDTVNPRWLRRRLAQMTGGGVRGFSAGPISASFGYASYLRSPDGNARGIVTNGDVDVQVGKTGLHFGFNAQDSLQNDVMGLAPFADGTLAYAPQAGNSVKVDQATRIGRVGFSVSTGREGSTNASAATLSLDTGRASLRASWIEESGSIMGSVSSGGLALGRGARTGLIEAHYTLPLTGDWGVEGYGSVGVTRIKLDPLSIVTGASSLVGTRAGLQFSGPALGGKLSFGVSQPLTIESGEARLTLGTGYDLATRSLLYSSSSASLASDRRRLQLTTGFVRGTARSSLRLGVMRDITDRSSRALVGYSASF</sequence>
<feature type="domain" description="Peptidase S8/S53" evidence="5">
    <location>
        <begin position="35"/>
        <end position="302"/>
    </location>
</feature>
<feature type="active site" description="Charge relay system" evidence="4">
    <location>
        <position position="44"/>
    </location>
</feature>
<evidence type="ECO:0000313" key="7">
    <source>
        <dbReference type="Proteomes" id="UP000546200"/>
    </source>
</evidence>
<dbReference type="AlphaFoldDB" id="A0A7W9BGU4"/>
<feature type="active site" description="Charge relay system" evidence="4">
    <location>
        <position position="254"/>
    </location>
</feature>
<gene>
    <name evidence="6" type="ORF">FHS94_003809</name>
</gene>
<dbReference type="InterPro" id="IPR015500">
    <property type="entry name" value="Peptidase_S8_subtilisin-rel"/>
</dbReference>
<dbReference type="EMBL" id="JACIJK010000018">
    <property type="protein sequence ID" value="MBB5716937.1"/>
    <property type="molecule type" value="Genomic_DNA"/>
</dbReference>
<evidence type="ECO:0000256" key="3">
    <source>
        <dbReference type="ARBA" id="ARBA00022825"/>
    </source>
</evidence>
<comment type="similarity">
    <text evidence="4">Belongs to the peptidase S8 family.</text>
</comment>
<dbReference type="GO" id="GO:0016020">
    <property type="term" value="C:membrane"/>
    <property type="evidence" value="ECO:0007669"/>
    <property type="project" value="TreeGrafter"/>
</dbReference>
<proteinExistence type="inferred from homology"/>
<dbReference type="PRINTS" id="PR00723">
    <property type="entry name" value="SUBTILISIN"/>
</dbReference>
<name>A0A7W9BGU4_9SPHN</name>
<dbReference type="GO" id="GO:0016485">
    <property type="term" value="P:protein processing"/>
    <property type="evidence" value="ECO:0007669"/>
    <property type="project" value="TreeGrafter"/>
</dbReference>
<organism evidence="6 7">
    <name type="scientific">Sphingomonas aerophila</name>
    <dbReference type="NCBI Taxonomy" id="1344948"/>
    <lineage>
        <taxon>Bacteria</taxon>
        <taxon>Pseudomonadati</taxon>
        <taxon>Pseudomonadota</taxon>
        <taxon>Alphaproteobacteria</taxon>
        <taxon>Sphingomonadales</taxon>
        <taxon>Sphingomonadaceae</taxon>
        <taxon>Sphingomonas</taxon>
    </lineage>
</organism>
<dbReference type="Proteomes" id="UP000546200">
    <property type="component" value="Unassembled WGS sequence"/>
</dbReference>
<keyword evidence="2 4" id="KW-0378">Hydrolase</keyword>
<dbReference type="PANTHER" id="PTHR42884:SF14">
    <property type="entry name" value="NEUROENDOCRINE CONVERTASE 1"/>
    <property type="match status" value="1"/>
</dbReference>
<comment type="caution">
    <text evidence="6">The sequence shown here is derived from an EMBL/GenBank/DDBJ whole genome shotgun (WGS) entry which is preliminary data.</text>
</comment>
<dbReference type="Gene3D" id="3.40.50.200">
    <property type="entry name" value="Peptidase S8/S53 domain"/>
    <property type="match status" value="1"/>
</dbReference>
<evidence type="ECO:0000259" key="5">
    <source>
        <dbReference type="Pfam" id="PF00082"/>
    </source>
</evidence>
<dbReference type="Pfam" id="PF00082">
    <property type="entry name" value="Peptidase_S8"/>
    <property type="match status" value="1"/>
</dbReference>
<dbReference type="RefSeq" id="WP_221234885.1">
    <property type="nucleotide sequence ID" value="NZ_JACIJK010000018.1"/>
</dbReference>
<dbReference type="GO" id="GO:0004252">
    <property type="term" value="F:serine-type endopeptidase activity"/>
    <property type="evidence" value="ECO:0007669"/>
    <property type="project" value="UniProtKB-UniRule"/>
</dbReference>
<keyword evidence="1 4" id="KW-0645">Protease</keyword>
<protein>
    <recommendedName>
        <fullName evidence="5">Peptidase S8/S53 domain-containing protein</fullName>
    </recommendedName>
</protein>
<dbReference type="InterPro" id="IPR036852">
    <property type="entry name" value="Peptidase_S8/S53_dom_sf"/>
</dbReference>
<keyword evidence="7" id="KW-1185">Reference proteome</keyword>
<dbReference type="InterPro" id="IPR000209">
    <property type="entry name" value="Peptidase_S8/S53_dom"/>
</dbReference>
<evidence type="ECO:0000313" key="6">
    <source>
        <dbReference type="EMBL" id="MBB5716937.1"/>
    </source>
</evidence>
<evidence type="ECO:0000256" key="2">
    <source>
        <dbReference type="ARBA" id="ARBA00022801"/>
    </source>
</evidence>
<dbReference type="PANTHER" id="PTHR42884">
    <property type="entry name" value="PROPROTEIN CONVERTASE SUBTILISIN/KEXIN-RELATED"/>
    <property type="match status" value="1"/>
</dbReference>
<accession>A0A7W9BGU4</accession>
<keyword evidence="3 4" id="KW-0720">Serine protease</keyword>
<evidence type="ECO:0000256" key="4">
    <source>
        <dbReference type="PROSITE-ProRule" id="PRU01240"/>
    </source>
</evidence>
<reference evidence="6 7" key="1">
    <citation type="submission" date="2020-08" db="EMBL/GenBank/DDBJ databases">
        <title>Genomic Encyclopedia of Type Strains, Phase IV (KMG-IV): sequencing the most valuable type-strain genomes for metagenomic binning, comparative biology and taxonomic classification.</title>
        <authorList>
            <person name="Goeker M."/>
        </authorList>
    </citation>
    <scope>NUCLEOTIDE SEQUENCE [LARGE SCALE GENOMIC DNA]</scope>
    <source>
        <strain evidence="6 7">DSM 100044</strain>
    </source>
</reference>